<protein>
    <submittedName>
        <fullName evidence="1">Uncharacterized protein</fullName>
    </submittedName>
</protein>
<accession>A0ACB9ZPW5</accession>
<dbReference type="EMBL" id="CM044708">
    <property type="protein sequence ID" value="KAI5648851.1"/>
    <property type="molecule type" value="Genomic_DNA"/>
</dbReference>
<proteinExistence type="predicted"/>
<reference evidence="2" key="1">
    <citation type="journal article" date="2023" name="Nat. Plants">
        <title>Single-cell RNA sequencing provides a high-resolution roadmap for understanding the multicellular compartmentation of specialized metabolism.</title>
        <authorList>
            <person name="Sun S."/>
            <person name="Shen X."/>
            <person name="Li Y."/>
            <person name="Li Y."/>
            <person name="Wang S."/>
            <person name="Li R."/>
            <person name="Zhang H."/>
            <person name="Shen G."/>
            <person name="Guo B."/>
            <person name="Wei J."/>
            <person name="Xu J."/>
            <person name="St-Pierre B."/>
            <person name="Chen S."/>
            <person name="Sun C."/>
        </authorList>
    </citation>
    <scope>NUCLEOTIDE SEQUENCE [LARGE SCALE GENOMIC DNA]</scope>
</reference>
<evidence type="ECO:0000313" key="2">
    <source>
        <dbReference type="Proteomes" id="UP001060085"/>
    </source>
</evidence>
<evidence type="ECO:0000313" key="1">
    <source>
        <dbReference type="EMBL" id="KAI5648851.1"/>
    </source>
</evidence>
<keyword evidence="2" id="KW-1185">Reference proteome</keyword>
<sequence>MIKGLTSQFINRVDCFIRQCFESNNGHENALRYPCSKCKNKKIIHSKIMKEYLLRWEFVSSLYLIKCIKYEFELRNINLNIMANEIQEKISEGFAKCFRNEDKIHKVQRNAEEDTKASAGLVLCYLDHEHQRLQRVKDIVLKVYVAFNDHMQWLFEHNQLAYIPFPLMMPLVRAIVSANTSNSTLTAAAAGNSKVPIRDSSIPSSPSIHAPKPTSPLPDLMDGVPLSSRDAT</sequence>
<gene>
    <name evidence="1" type="ORF">M9H77_34856</name>
</gene>
<comment type="caution">
    <text evidence="1">The sequence shown here is derived from an EMBL/GenBank/DDBJ whole genome shotgun (WGS) entry which is preliminary data.</text>
</comment>
<name>A0ACB9ZPW5_CATRO</name>
<organism evidence="1 2">
    <name type="scientific">Catharanthus roseus</name>
    <name type="common">Madagascar periwinkle</name>
    <name type="synonym">Vinca rosea</name>
    <dbReference type="NCBI Taxonomy" id="4058"/>
    <lineage>
        <taxon>Eukaryota</taxon>
        <taxon>Viridiplantae</taxon>
        <taxon>Streptophyta</taxon>
        <taxon>Embryophyta</taxon>
        <taxon>Tracheophyta</taxon>
        <taxon>Spermatophyta</taxon>
        <taxon>Magnoliopsida</taxon>
        <taxon>eudicotyledons</taxon>
        <taxon>Gunneridae</taxon>
        <taxon>Pentapetalae</taxon>
        <taxon>asterids</taxon>
        <taxon>lamiids</taxon>
        <taxon>Gentianales</taxon>
        <taxon>Apocynaceae</taxon>
        <taxon>Rauvolfioideae</taxon>
        <taxon>Vinceae</taxon>
        <taxon>Catharanthinae</taxon>
        <taxon>Catharanthus</taxon>
    </lineage>
</organism>
<dbReference type="Proteomes" id="UP001060085">
    <property type="component" value="Linkage Group LG08"/>
</dbReference>